<name>A0A2K1IH83_PHYPA</name>
<reference evidence="2 4" key="2">
    <citation type="journal article" date="2018" name="Plant J.">
        <title>The Physcomitrella patens chromosome-scale assembly reveals moss genome structure and evolution.</title>
        <authorList>
            <person name="Lang D."/>
            <person name="Ullrich K.K."/>
            <person name="Murat F."/>
            <person name="Fuchs J."/>
            <person name="Jenkins J."/>
            <person name="Haas F.B."/>
            <person name="Piednoel M."/>
            <person name="Gundlach H."/>
            <person name="Van Bel M."/>
            <person name="Meyberg R."/>
            <person name="Vives C."/>
            <person name="Morata J."/>
            <person name="Symeonidi A."/>
            <person name="Hiss M."/>
            <person name="Muchero W."/>
            <person name="Kamisugi Y."/>
            <person name="Saleh O."/>
            <person name="Blanc G."/>
            <person name="Decker E.L."/>
            <person name="van Gessel N."/>
            <person name="Grimwood J."/>
            <person name="Hayes R.D."/>
            <person name="Graham S.W."/>
            <person name="Gunter L.E."/>
            <person name="McDaniel S.F."/>
            <person name="Hoernstein S.N.W."/>
            <person name="Larsson A."/>
            <person name="Li F.W."/>
            <person name="Perroud P.F."/>
            <person name="Phillips J."/>
            <person name="Ranjan P."/>
            <person name="Rokshar D.S."/>
            <person name="Rothfels C.J."/>
            <person name="Schneider L."/>
            <person name="Shu S."/>
            <person name="Stevenson D.W."/>
            <person name="Thummler F."/>
            <person name="Tillich M."/>
            <person name="Villarreal Aguilar J.C."/>
            <person name="Widiez T."/>
            <person name="Wong G.K."/>
            <person name="Wymore A."/>
            <person name="Zhang Y."/>
            <person name="Zimmer A.D."/>
            <person name="Quatrano R.S."/>
            <person name="Mayer K.F.X."/>
            <person name="Goodstein D."/>
            <person name="Casacuberta J.M."/>
            <person name="Vandepoele K."/>
            <person name="Reski R."/>
            <person name="Cuming A.C."/>
            <person name="Tuskan G.A."/>
            <person name="Maumus F."/>
            <person name="Salse J."/>
            <person name="Schmutz J."/>
            <person name="Rensing S.A."/>
        </authorList>
    </citation>
    <scope>NUCLEOTIDE SEQUENCE [LARGE SCALE GENOMIC DNA]</scope>
    <source>
        <strain evidence="3 4">cv. Gransden 2004</strain>
    </source>
</reference>
<protein>
    <submittedName>
        <fullName evidence="2 3">Uncharacterized protein</fullName>
    </submittedName>
</protein>
<dbReference type="AlphaFoldDB" id="A0A2K1IH83"/>
<evidence type="ECO:0000313" key="3">
    <source>
        <dbReference type="EnsemblPlants" id="Pp3c24_18212V3.1"/>
    </source>
</evidence>
<feature type="region of interest" description="Disordered" evidence="1">
    <location>
        <begin position="1"/>
        <end position="27"/>
    </location>
</feature>
<reference evidence="2 4" key="1">
    <citation type="journal article" date="2008" name="Science">
        <title>The Physcomitrella genome reveals evolutionary insights into the conquest of land by plants.</title>
        <authorList>
            <person name="Rensing S."/>
            <person name="Lang D."/>
            <person name="Zimmer A."/>
            <person name="Terry A."/>
            <person name="Salamov A."/>
            <person name="Shapiro H."/>
            <person name="Nishiyama T."/>
            <person name="Perroud P.-F."/>
            <person name="Lindquist E."/>
            <person name="Kamisugi Y."/>
            <person name="Tanahashi T."/>
            <person name="Sakakibara K."/>
            <person name="Fujita T."/>
            <person name="Oishi K."/>
            <person name="Shin-I T."/>
            <person name="Kuroki Y."/>
            <person name="Toyoda A."/>
            <person name="Suzuki Y."/>
            <person name="Hashimoto A."/>
            <person name="Yamaguchi K."/>
            <person name="Sugano A."/>
            <person name="Kohara Y."/>
            <person name="Fujiyama A."/>
            <person name="Anterola A."/>
            <person name="Aoki S."/>
            <person name="Ashton N."/>
            <person name="Barbazuk W.B."/>
            <person name="Barker E."/>
            <person name="Bennetzen J."/>
            <person name="Bezanilla M."/>
            <person name="Blankenship R."/>
            <person name="Cho S.H."/>
            <person name="Dutcher S."/>
            <person name="Estelle M."/>
            <person name="Fawcett J.A."/>
            <person name="Gundlach H."/>
            <person name="Hanada K."/>
            <person name="Heyl A."/>
            <person name="Hicks K.A."/>
            <person name="Hugh J."/>
            <person name="Lohr M."/>
            <person name="Mayer K."/>
            <person name="Melkozernov A."/>
            <person name="Murata T."/>
            <person name="Nelson D."/>
            <person name="Pils B."/>
            <person name="Prigge M."/>
            <person name="Reiss B."/>
            <person name="Renner T."/>
            <person name="Rombauts S."/>
            <person name="Rushton P."/>
            <person name="Sanderfoot A."/>
            <person name="Schween G."/>
            <person name="Shiu S.-H."/>
            <person name="Stueber K."/>
            <person name="Theodoulou F.L."/>
            <person name="Tu H."/>
            <person name="Van de Peer Y."/>
            <person name="Verrier P.J."/>
            <person name="Waters E."/>
            <person name="Wood A."/>
            <person name="Yang L."/>
            <person name="Cove D."/>
            <person name="Cuming A."/>
            <person name="Hasebe M."/>
            <person name="Lucas S."/>
            <person name="Mishler D.B."/>
            <person name="Reski R."/>
            <person name="Grigoriev I."/>
            <person name="Quatrano R.S."/>
            <person name="Boore J.L."/>
        </authorList>
    </citation>
    <scope>NUCLEOTIDE SEQUENCE [LARGE SCALE GENOMIC DNA]</scope>
    <source>
        <strain evidence="3 4">cv. Gransden 2004</strain>
    </source>
</reference>
<dbReference type="EnsemblPlants" id="Pp3c24_18212V3.1">
    <property type="protein sequence ID" value="Pp3c24_18212V3.1"/>
    <property type="gene ID" value="Pp3c24_18212"/>
</dbReference>
<evidence type="ECO:0000313" key="4">
    <source>
        <dbReference type="Proteomes" id="UP000006727"/>
    </source>
</evidence>
<dbReference type="Gramene" id="Pp3c24_18212V3.1">
    <property type="protein sequence ID" value="Pp3c24_18212V3.1"/>
    <property type="gene ID" value="Pp3c24_18212"/>
</dbReference>
<dbReference type="Proteomes" id="UP000006727">
    <property type="component" value="Chromosome 24"/>
</dbReference>
<dbReference type="InParanoid" id="A0A2K1IH83"/>
<evidence type="ECO:0000313" key="2">
    <source>
        <dbReference type="EMBL" id="PNR28634.1"/>
    </source>
</evidence>
<reference evidence="3" key="3">
    <citation type="submission" date="2020-12" db="UniProtKB">
        <authorList>
            <consortium name="EnsemblPlants"/>
        </authorList>
    </citation>
    <scope>IDENTIFICATION</scope>
</reference>
<keyword evidence="4" id="KW-1185">Reference proteome</keyword>
<sequence length="177" mass="20194">MCHRWRPNSMTNPCRHPSHYAKSGSQKQRPTHQCSLSFYAQISNCTFNFPLALRTTNFSYFSTQHRTPGLITSHNRSPTVQITHLTLQIMHTTPHSPKKTPNVSIPSQTRLTHLLDLSAAMLTVFLYGGRRFEGNRAIEELATEFDTHAASFGGIYSEADSCECRIARDQMRHMTRK</sequence>
<dbReference type="EMBL" id="ABEU02000024">
    <property type="protein sequence ID" value="PNR28634.1"/>
    <property type="molecule type" value="Genomic_DNA"/>
</dbReference>
<accession>A0A2K1IH83</accession>
<gene>
    <name evidence="2" type="ORF">PHYPA_029227</name>
</gene>
<evidence type="ECO:0000256" key="1">
    <source>
        <dbReference type="SAM" id="MobiDB-lite"/>
    </source>
</evidence>
<proteinExistence type="predicted"/>
<organism evidence="2">
    <name type="scientific">Physcomitrium patens</name>
    <name type="common">Spreading-leaved earth moss</name>
    <name type="synonym">Physcomitrella patens</name>
    <dbReference type="NCBI Taxonomy" id="3218"/>
    <lineage>
        <taxon>Eukaryota</taxon>
        <taxon>Viridiplantae</taxon>
        <taxon>Streptophyta</taxon>
        <taxon>Embryophyta</taxon>
        <taxon>Bryophyta</taxon>
        <taxon>Bryophytina</taxon>
        <taxon>Bryopsida</taxon>
        <taxon>Funariidae</taxon>
        <taxon>Funariales</taxon>
        <taxon>Funariaceae</taxon>
        <taxon>Physcomitrium</taxon>
    </lineage>
</organism>